<evidence type="ECO:0000313" key="3">
    <source>
        <dbReference type="Proteomes" id="UP000011728"/>
    </source>
</evidence>
<dbReference type="Proteomes" id="UP000011728">
    <property type="component" value="Chromosome"/>
</dbReference>
<dbReference type="EMBL" id="CP004121">
    <property type="protein sequence ID" value="AGF56504.1"/>
    <property type="molecule type" value="Genomic_DNA"/>
</dbReference>
<evidence type="ECO:0000313" key="2">
    <source>
        <dbReference type="EMBL" id="AGF56504.1"/>
    </source>
</evidence>
<keyword evidence="1" id="KW-1133">Transmembrane helix</keyword>
<dbReference type="PATRIC" id="fig|931276.5.peg.2751"/>
<accession>M1MF05</accession>
<dbReference type="HOGENOM" id="CLU_094201_1_0_9"/>
<dbReference type="eggNOG" id="ENOG503322G">
    <property type="taxonomic scope" value="Bacteria"/>
</dbReference>
<dbReference type="STRING" id="36745.CLSAP_24870"/>
<dbReference type="RefSeq" id="WP_015392823.1">
    <property type="nucleotide sequence ID" value="NC_020291.1"/>
</dbReference>
<feature type="transmembrane region" description="Helical" evidence="1">
    <location>
        <begin position="6"/>
        <end position="23"/>
    </location>
</feature>
<keyword evidence="1" id="KW-0812">Transmembrane</keyword>
<sequence>MFIDVLKNIVITIVTVLIFISAVEIMVPSNKMKKYVNFVLGLILISVILSPIVKFLSNGDKEIVNSIKSYEEIFTDNQNKFKSDNVSTLKNNGKEDTKKELFIRNFNKNCEDLLKNKFKEMTFKSELECDVDFNNITFNIKKLRIGIADSKVNKIKKVRINKEKTDNKEENEEYSEVVNYISNQLDIPKEKIEIYKLEE</sequence>
<dbReference type="OrthoDB" id="2375554at2"/>
<organism evidence="2 3">
    <name type="scientific">Clostridium saccharoperbutylacetonicum N1-4(HMT)</name>
    <dbReference type="NCBI Taxonomy" id="931276"/>
    <lineage>
        <taxon>Bacteria</taxon>
        <taxon>Bacillati</taxon>
        <taxon>Bacillota</taxon>
        <taxon>Clostridia</taxon>
        <taxon>Eubacteriales</taxon>
        <taxon>Clostridiaceae</taxon>
        <taxon>Clostridium</taxon>
    </lineage>
</organism>
<evidence type="ECO:0000256" key="1">
    <source>
        <dbReference type="SAM" id="Phobius"/>
    </source>
</evidence>
<dbReference type="Pfam" id="PF09581">
    <property type="entry name" value="Spore_III_AF"/>
    <property type="match status" value="1"/>
</dbReference>
<dbReference type="InterPro" id="IPR014245">
    <property type="entry name" value="Spore_III_AF"/>
</dbReference>
<feature type="transmembrane region" description="Helical" evidence="1">
    <location>
        <begin position="35"/>
        <end position="56"/>
    </location>
</feature>
<dbReference type="KEGG" id="csr:Cspa_c27390"/>
<keyword evidence="3" id="KW-1185">Reference proteome</keyword>
<protein>
    <submittedName>
        <fullName evidence="2">Stage III sporulation protein AF</fullName>
    </submittedName>
</protein>
<keyword evidence="1" id="KW-0472">Membrane</keyword>
<proteinExistence type="predicted"/>
<name>M1MF05_9CLOT</name>
<dbReference type="NCBIfam" id="TIGR02896">
    <property type="entry name" value="spore_III_AF"/>
    <property type="match status" value="1"/>
</dbReference>
<reference evidence="2 3" key="1">
    <citation type="submission" date="2013-02" db="EMBL/GenBank/DDBJ databases">
        <title>Genome sequence of Clostridium saccharoperbutylacetonicum N1-4(HMT).</title>
        <authorList>
            <person name="Poehlein A."/>
            <person name="Daniel R."/>
        </authorList>
    </citation>
    <scope>NUCLEOTIDE SEQUENCE [LARGE SCALE GENOMIC DNA]</scope>
    <source>
        <strain evidence="3">N1-4(HMT)</strain>
    </source>
</reference>
<gene>
    <name evidence="2" type="primary">spoIIIAE2</name>
    <name evidence="2" type="ORF">Cspa_c27390</name>
</gene>
<dbReference type="AlphaFoldDB" id="M1MF05"/>